<gene>
    <name evidence="3" type="ORF">VBRA1451_LOCUS11445</name>
</gene>
<dbReference type="SMART" id="SM00474">
    <property type="entry name" value="35EXOc"/>
    <property type="match status" value="1"/>
</dbReference>
<accession>A0A7S1JX68</accession>
<dbReference type="AlphaFoldDB" id="A0A7S1JX68"/>
<evidence type="ECO:0000313" key="3">
    <source>
        <dbReference type="EMBL" id="CAD9056380.1"/>
    </source>
</evidence>
<evidence type="ECO:0000256" key="1">
    <source>
        <dbReference type="SAM" id="MobiDB-lite"/>
    </source>
</evidence>
<dbReference type="PANTHER" id="PTHR46814:SF1">
    <property type="entry name" value="EGALITARIAN, ISOFORM B"/>
    <property type="match status" value="1"/>
</dbReference>
<dbReference type="GO" id="GO:0003676">
    <property type="term" value="F:nucleic acid binding"/>
    <property type="evidence" value="ECO:0007669"/>
    <property type="project" value="InterPro"/>
</dbReference>
<dbReference type="Gene3D" id="3.30.420.10">
    <property type="entry name" value="Ribonuclease H-like superfamily/Ribonuclease H"/>
    <property type="match status" value="1"/>
</dbReference>
<evidence type="ECO:0000259" key="2">
    <source>
        <dbReference type="SMART" id="SM00474"/>
    </source>
</evidence>
<feature type="compositionally biased region" description="Basic and acidic residues" evidence="1">
    <location>
        <begin position="400"/>
        <end position="413"/>
    </location>
</feature>
<feature type="region of interest" description="Disordered" evidence="1">
    <location>
        <begin position="157"/>
        <end position="176"/>
    </location>
</feature>
<dbReference type="EMBL" id="HBGB01019810">
    <property type="protein sequence ID" value="CAD9056380.1"/>
    <property type="molecule type" value="Transcribed_RNA"/>
</dbReference>
<dbReference type="InterPro" id="IPR002562">
    <property type="entry name" value="3'-5'_exonuclease_dom"/>
</dbReference>
<dbReference type="InterPro" id="IPR012337">
    <property type="entry name" value="RNaseH-like_sf"/>
</dbReference>
<reference evidence="3" key="1">
    <citation type="submission" date="2021-01" db="EMBL/GenBank/DDBJ databases">
        <authorList>
            <person name="Corre E."/>
            <person name="Pelletier E."/>
            <person name="Niang G."/>
            <person name="Scheremetjew M."/>
            <person name="Finn R."/>
            <person name="Kale V."/>
            <person name="Holt S."/>
            <person name="Cochrane G."/>
            <person name="Meng A."/>
            <person name="Brown T."/>
            <person name="Cohen L."/>
        </authorList>
    </citation>
    <scope>NUCLEOTIDE SEQUENCE</scope>
    <source>
        <strain evidence="3">CCMP3346</strain>
    </source>
</reference>
<feature type="region of interest" description="Disordered" evidence="1">
    <location>
        <begin position="375"/>
        <end position="413"/>
    </location>
</feature>
<feature type="domain" description="3'-5' exonuclease" evidence="2">
    <location>
        <begin position="44"/>
        <end position="248"/>
    </location>
</feature>
<dbReference type="PANTHER" id="PTHR46814">
    <property type="entry name" value="EGALITARIAN, ISOFORM B"/>
    <property type="match status" value="1"/>
</dbReference>
<dbReference type="Pfam" id="PF01612">
    <property type="entry name" value="DNA_pol_A_exo1"/>
    <property type="match status" value="1"/>
</dbReference>
<sequence length="413" mass="45139">MNAARHLCHSAANGVRLVCRAASSSAAASSASAAAATMTVRRRVSIVSDAEECCREVDDHLRGCDRVAMDCEGVMLGRFGRLCLVQLSTRERILVCDALKTGVVEALKPILSDPNIIKVCHDCREDSSALYHQHGVLLRSVFDTQVAYRLHLQRTRTDQGKGMAEGSSPYDEHGGSDSSAYAFDAPLAVPLKAFLDISTPPSREMKQRMSDDPTLWFRRPLGADLLRYAMEGVRHLIPLMDAMTRKGSSAAATGGAGGGGSDAQIDVDSVLSASQRYVDYRVLNSGFDRPADIATRGTNVQGVLVSRVPSKLLFKLNCGRQGVVSTLSAIKRFRDVQIGEVADCVVSNVSVDGNYVYLDRFDALHDYWSLKQRPKSHYRPTRQADEHETADPLLVPQVDPTDHDAHMHQDDGR</sequence>
<dbReference type="GO" id="GO:0008408">
    <property type="term" value="F:3'-5' exonuclease activity"/>
    <property type="evidence" value="ECO:0007669"/>
    <property type="project" value="InterPro"/>
</dbReference>
<organism evidence="3">
    <name type="scientific">Vitrella brassicaformis</name>
    <dbReference type="NCBI Taxonomy" id="1169539"/>
    <lineage>
        <taxon>Eukaryota</taxon>
        <taxon>Sar</taxon>
        <taxon>Alveolata</taxon>
        <taxon>Colpodellida</taxon>
        <taxon>Vitrellaceae</taxon>
        <taxon>Vitrella</taxon>
    </lineage>
</organism>
<name>A0A7S1JX68_9ALVE</name>
<proteinExistence type="predicted"/>
<dbReference type="GO" id="GO:0006139">
    <property type="term" value="P:nucleobase-containing compound metabolic process"/>
    <property type="evidence" value="ECO:0007669"/>
    <property type="project" value="InterPro"/>
</dbReference>
<protein>
    <recommendedName>
        <fullName evidence="2">3'-5' exonuclease domain-containing protein</fullName>
    </recommendedName>
</protein>
<dbReference type="SUPFAM" id="SSF53098">
    <property type="entry name" value="Ribonuclease H-like"/>
    <property type="match status" value="1"/>
</dbReference>
<dbReference type="InterPro" id="IPR036397">
    <property type="entry name" value="RNaseH_sf"/>
</dbReference>